<dbReference type="HOGENOM" id="CLU_2997882_0_0_1"/>
<reference evidence="1" key="1">
    <citation type="submission" date="2011-04" db="EMBL/GenBank/DDBJ databases">
        <title>Evolution of plant cell wall degrading machinery underlies the functional diversity of forest fungi.</title>
        <authorList>
            <consortium name="US DOE Joint Genome Institute (JGI-PGF)"/>
            <person name="Eastwood D.C."/>
            <person name="Floudas D."/>
            <person name="Binder M."/>
            <person name="Majcherczyk A."/>
            <person name="Schneider P."/>
            <person name="Aerts A."/>
            <person name="Asiegbu F.O."/>
            <person name="Baker S.E."/>
            <person name="Barry K."/>
            <person name="Bendiksby M."/>
            <person name="Blumentritt M."/>
            <person name="Coutinho P.M."/>
            <person name="Cullen D."/>
            <person name="Cullen D."/>
            <person name="Gathman A."/>
            <person name="Goodell B."/>
            <person name="Henrissat B."/>
            <person name="Ihrmark K."/>
            <person name="Kauserud H."/>
            <person name="Kohler A."/>
            <person name="LaButti K."/>
            <person name="Lapidus A."/>
            <person name="Lavin J.L."/>
            <person name="Lee Y.-H."/>
            <person name="Lindquist E."/>
            <person name="Lilly W."/>
            <person name="Lucas S."/>
            <person name="Morin E."/>
            <person name="Murat C."/>
            <person name="Oguiza J.A."/>
            <person name="Park J."/>
            <person name="Pisabarro A.G."/>
            <person name="Riley R."/>
            <person name="Rosling A."/>
            <person name="Salamov A."/>
            <person name="Schmidt O."/>
            <person name="Schmutz J."/>
            <person name="Skrede I."/>
            <person name="Stenlid J."/>
            <person name="Wiebenga A."/>
            <person name="Xie X."/>
            <person name="Kues U."/>
            <person name="Hibbett D.S."/>
            <person name="Hoffmeister D."/>
            <person name="Hogberg N."/>
            <person name="Martin F."/>
            <person name="Grigoriev I.V."/>
            <person name="Watkinson S.C."/>
        </authorList>
    </citation>
    <scope>NUCLEOTIDE SEQUENCE</scope>
    <source>
        <strain evidence="1">S7.9</strain>
    </source>
</reference>
<dbReference type="AlphaFoldDB" id="F8PEQ3"/>
<name>F8PEQ3_SERL9</name>
<feature type="non-terminal residue" evidence="1">
    <location>
        <position position="61"/>
    </location>
</feature>
<evidence type="ECO:0000313" key="1">
    <source>
        <dbReference type="EMBL" id="EGO18392.1"/>
    </source>
</evidence>
<dbReference type="GeneID" id="18812329"/>
<sequence>MTRTCQITVTVVISLGPKQRVFHFGYSPTVHCAWKYLIPVSAKQLSQYTETSAWCTCACAA</sequence>
<accession>F8PEQ3</accession>
<dbReference type="Proteomes" id="UP000008064">
    <property type="component" value="Unassembled WGS sequence"/>
</dbReference>
<protein>
    <submittedName>
        <fullName evidence="1">Uncharacterized protein</fullName>
    </submittedName>
</protein>
<dbReference type="EMBL" id="GL945454">
    <property type="protein sequence ID" value="EGO18392.1"/>
    <property type="molecule type" value="Genomic_DNA"/>
</dbReference>
<dbReference type="RefSeq" id="XP_007324877.1">
    <property type="nucleotide sequence ID" value="XM_007324815.1"/>
</dbReference>
<organism>
    <name type="scientific">Serpula lacrymans var. lacrymans (strain S7.9)</name>
    <name type="common">Dry rot fungus</name>
    <dbReference type="NCBI Taxonomy" id="578457"/>
    <lineage>
        <taxon>Eukaryota</taxon>
        <taxon>Fungi</taxon>
        <taxon>Dikarya</taxon>
        <taxon>Basidiomycota</taxon>
        <taxon>Agaricomycotina</taxon>
        <taxon>Agaricomycetes</taxon>
        <taxon>Agaricomycetidae</taxon>
        <taxon>Boletales</taxon>
        <taxon>Coniophorineae</taxon>
        <taxon>Serpulaceae</taxon>
        <taxon>Serpula</taxon>
    </lineage>
</organism>
<gene>
    <name evidence="1" type="ORF">SERLADRAFT_404382</name>
</gene>
<proteinExistence type="predicted"/>
<dbReference type="KEGG" id="sla:SERLADRAFT_404382"/>